<name>A0A835RRQ7_VANPL</name>
<accession>A0A835RRQ7</accession>
<dbReference type="EMBL" id="JADCNM010000002">
    <property type="protein sequence ID" value="KAG0494204.1"/>
    <property type="molecule type" value="Genomic_DNA"/>
</dbReference>
<sequence>MSAEETHRSDTGNTANVEKVSSPPPATYLPALLEDDEDVVEGLEEEKVASMMRWLEREISSSPSPAAVREGNHEGSVPSFSHPASTVKAAVDIPGSVGGTSCGAVAGDRDVLTEMKEER</sequence>
<evidence type="ECO:0000313" key="3">
    <source>
        <dbReference type="EMBL" id="KAG0494204.1"/>
    </source>
</evidence>
<evidence type="ECO:0000313" key="4">
    <source>
        <dbReference type="Proteomes" id="UP000636800"/>
    </source>
</evidence>
<dbReference type="AlphaFoldDB" id="A0A835RRQ7"/>
<feature type="compositionally biased region" description="Basic and acidic residues" evidence="1">
    <location>
        <begin position="1"/>
        <end position="10"/>
    </location>
</feature>
<dbReference type="Proteomes" id="UP000639772">
    <property type="component" value="Unassembled WGS sequence"/>
</dbReference>
<organism evidence="3 5">
    <name type="scientific">Vanilla planifolia</name>
    <name type="common">Vanilla</name>
    <dbReference type="NCBI Taxonomy" id="51239"/>
    <lineage>
        <taxon>Eukaryota</taxon>
        <taxon>Viridiplantae</taxon>
        <taxon>Streptophyta</taxon>
        <taxon>Embryophyta</taxon>
        <taxon>Tracheophyta</taxon>
        <taxon>Spermatophyta</taxon>
        <taxon>Magnoliopsida</taxon>
        <taxon>Liliopsida</taxon>
        <taxon>Asparagales</taxon>
        <taxon>Orchidaceae</taxon>
        <taxon>Vanilloideae</taxon>
        <taxon>Vanilleae</taxon>
        <taxon>Vanilla</taxon>
    </lineage>
</organism>
<feature type="region of interest" description="Disordered" evidence="1">
    <location>
        <begin position="60"/>
        <end position="83"/>
    </location>
</feature>
<dbReference type="EMBL" id="JADCNL010000002">
    <property type="protein sequence ID" value="KAG0492099.1"/>
    <property type="molecule type" value="Genomic_DNA"/>
</dbReference>
<evidence type="ECO:0000313" key="5">
    <source>
        <dbReference type="Proteomes" id="UP000639772"/>
    </source>
</evidence>
<reference evidence="4 5" key="1">
    <citation type="journal article" date="2020" name="Nat. Food">
        <title>A phased Vanilla planifolia genome enables genetic improvement of flavour and production.</title>
        <authorList>
            <person name="Hasing T."/>
            <person name="Tang H."/>
            <person name="Brym M."/>
            <person name="Khazi F."/>
            <person name="Huang T."/>
            <person name="Chambers A.H."/>
        </authorList>
    </citation>
    <scope>NUCLEOTIDE SEQUENCE [LARGE SCALE GENOMIC DNA]</scope>
    <source>
        <tissue evidence="3">Leaf</tissue>
    </source>
</reference>
<proteinExistence type="predicted"/>
<comment type="caution">
    <text evidence="3">The sequence shown here is derived from an EMBL/GenBank/DDBJ whole genome shotgun (WGS) entry which is preliminary data.</text>
</comment>
<evidence type="ECO:0000313" key="2">
    <source>
        <dbReference type="EMBL" id="KAG0492099.1"/>
    </source>
</evidence>
<keyword evidence="4" id="KW-1185">Reference proteome</keyword>
<protein>
    <submittedName>
        <fullName evidence="3">Uncharacterized protein</fullName>
    </submittedName>
</protein>
<feature type="region of interest" description="Disordered" evidence="1">
    <location>
        <begin position="1"/>
        <end position="34"/>
    </location>
</feature>
<gene>
    <name evidence="3" type="ORF">HPP92_005198</name>
    <name evidence="2" type="ORF">HPP92_005497</name>
</gene>
<evidence type="ECO:0000256" key="1">
    <source>
        <dbReference type="SAM" id="MobiDB-lite"/>
    </source>
</evidence>
<dbReference type="Proteomes" id="UP000636800">
    <property type="component" value="Chromosome 2"/>
</dbReference>